<dbReference type="PANTHER" id="PTHR11556:SF35">
    <property type="entry name" value="SEDOHEPTULOSE-1,7-BISPHOSPHATASE, CHLOROPLASTIC"/>
    <property type="match status" value="1"/>
</dbReference>
<dbReference type="PANTHER" id="PTHR11556">
    <property type="entry name" value="FRUCTOSE-1,6-BISPHOSPHATASE-RELATED"/>
    <property type="match status" value="1"/>
</dbReference>
<dbReference type="SUPFAM" id="SSF56655">
    <property type="entry name" value="Carbohydrate phosphatase"/>
    <property type="match status" value="1"/>
</dbReference>
<evidence type="ECO:0000256" key="4">
    <source>
        <dbReference type="ARBA" id="ARBA00024331"/>
    </source>
</evidence>
<protein>
    <recommendedName>
        <fullName evidence="2">fructose-bisphosphatase</fullName>
        <ecNumber evidence="2">3.1.3.11</ecNumber>
    </recommendedName>
</protein>
<sequence>MPESIVTLEDFLAVGRQDHPNDAHELAHALIQLSLAAKVISNSVRKASLLGISGALGNTNVHGEQVQKLDEYADTVIVEMLSKGGSVCGIVSEESEELISIPKHYETGPYVICIDPLDGSSN</sequence>
<feature type="domain" description="Fructose-1-6-bisphosphatase class I N-terminal" evidence="5">
    <location>
        <begin position="7"/>
        <end position="122"/>
    </location>
</feature>
<dbReference type="GO" id="GO:0042132">
    <property type="term" value="F:fructose 1,6-bisphosphate 1-phosphatase activity"/>
    <property type="evidence" value="ECO:0007669"/>
    <property type="project" value="UniProtKB-EC"/>
</dbReference>
<comment type="catalytic activity">
    <reaction evidence="1">
        <text>beta-D-fructose 1,6-bisphosphate + H2O = beta-D-fructose 6-phosphate + phosphate</text>
        <dbReference type="Rhea" id="RHEA:11064"/>
        <dbReference type="ChEBI" id="CHEBI:15377"/>
        <dbReference type="ChEBI" id="CHEBI:32966"/>
        <dbReference type="ChEBI" id="CHEBI:43474"/>
        <dbReference type="ChEBI" id="CHEBI:57634"/>
        <dbReference type="EC" id="3.1.3.11"/>
    </reaction>
</comment>
<dbReference type="Gene3D" id="3.30.540.10">
    <property type="entry name" value="Fructose-1,6-Bisphosphatase, subunit A, domain 1"/>
    <property type="match status" value="1"/>
</dbReference>
<organism evidence="6">
    <name type="scientific">marine metagenome</name>
    <dbReference type="NCBI Taxonomy" id="408172"/>
    <lineage>
        <taxon>unclassified sequences</taxon>
        <taxon>metagenomes</taxon>
        <taxon>ecological metagenomes</taxon>
    </lineage>
</organism>
<dbReference type="InterPro" id="IPR000146">
    <property type="entry name" value="FBPase_class-1"/>
</dbReference>
<accession>A0A382PLS9</accession>
<evidence type="ECO:0000256" key="3">
    <source>
        <dbReference type="ARBA" id="ARBA00022490"/>
    </source>
</evidence>
<name>A0A382PLS9_9ZZZZ</name>
<dbReference type="GO" id="GO:0005829">
    <property type="term" value="C:cytosol"/>
    <property type="evidence" value="ECO:0007669"/>
    <property type="project" value="TreeGrafter"/>
</dbReference>
<dbReference type="GO" id="GO:0006000">
    <property type="term" value="P:fructose metabolic process"/>
    <property type="evidence" value="ECO:0007669"/>
    <property type="project" value="TreeGrafter"/>
</dbReference>
<evidence type="ECO:0000256" key="1">
    <source>
        <dbReference type="ARBA" id="ARBA00001273"/>
    </source>
</evidence>
<gene>
    <name evidence="6" type="ORF">METZ01_LOCUS326462</name>
</gene>
<dbReference type="GO" id="GO:0030388">
    <property type="term" value="P:fructose 1,6-bisphosphate metabolic process"/>
    <property type="evidence" value="ECO:0007669"/>
    <property type="project" value="TreeGrafter"/>
</dbReference>
<dbReference type="EC" id="3.1.3.11" evidence="2"/>
<comment type="pathway">
    <text evidence="4">Carbohydrate biosynthesis.</text>
</comment>
<dbReference type="GO" id="GO:0005986">
    <property type="term" value="P:sucrose biosynthetic process"/>
    <property type="evidence" value="ECO:0007669"/>
    <property type="project" value="TreeGrafter"/>
</dbReference>
<evidence type="ECO:0000259" key="5">
    <source>
        <dbReference type="Pfam" id="PF00316"/>
    </source>
</evidence>
<dbReference type="PRINTS" id="PR00115">
    <property type="entry name" value="F16BPHPHTASE"/>
</dbReference>
<keyword evidence="3" id="KW-0963">Cytoplasm</keyword>
<proteinExistence type="predicted"/>
<feature type="non-terminal residue" evidence="6">
    <location>
        <position position="122"/>
    </location>
</feature>
<dbReference type="GO" id="GO:0006002">
    <property type="term" value="P:fructose 6-phosphate metabolic process"/>
    <property type="evidence" value="ECO:0007669"/>
    <property type="project" value="TreeGrafter"/>
</dbReference>
<evidence type="ECO:0000313" key="6">
    <source>
        <dbReference type="EMBL" id="SVC73608.1"/>
    </source>
</evidence>
<dbReference type="EMBL" id="UINC01107894">
    <property type="protein sequence ID" value="SVC73608.1"/>
    <property type="molecule type" value="Genomic_DNA"/>
</dbReference>
<reference evidence="6" key="1">
    <citation type="submission" date="2018-05" db="EMBL/GenBank/DDBJ databases">
        <authorList>
            <person name="Lanie J.A."/>
            <person name="Ng W.-L."/>
            <person name="Kazmierczak K.M."/>
            <person name="Andrzejewski T.M."/>
            <person name="Davidsen T.M."/>
            <person name="Wayne K.J."/>
            <person name="Tettelin H."/>
            <person name="Glass J.I."/>
            <person name="Rusch D."/>
            <person name="Podicherti R."/>
            <person name="Tsui H.-C.T."/>
            <person name="Winkler M.E."/>
        </authorList>
    </citation>
    <scope>NUCLEOTIDE SEQUENCE</scope>
</reference>
<dbReference type="AlphaFoldDB" id="A0A382PLS9"/>
<dbReference type="Pfam" id="PF00316">
    <property type="entry name" value="FBPase"/>
    <property type="match status" value="1"/>
</dbReference>
<dbReference type="InterPro" id="IPR028343">
    <property type="entry name" value="FBPtase"/>
</dbReference>
<evidence type="ECO:0000256" key="2">
    <source>
        <dbReference type="ARBA" id="ARBA00013093"/>
    </source>
</evidence>
<dbReference type="InterPro" id="IPR033391">
    <property type="entry name" value="FBPase_N"/>
</dbReference>
<dbReference type="GO" id="GO:0006094">
    <property type="term" value="P:gluconeogenesis"/>
    <property type="evidence" value="ECO:0007669"/>
    <property type="project" value="TreeGrafter"/>
</dbReference>